<dbReference type="NCBIfam" id="TIGR01630">
    <property type="entry name" value="psiM2_ORF9"/>
    <property type="match status" value="1"/>
</dbReference>
<sequence length="487" mass="55852">MITAARQRELAVQLINIQTELNRRMAKHHIYSFTKYTYPTIFNSTWLHESYYNMLERFIKGEIKKLMVFMPPQHGKSEGSTRRTPAKMLGDNPDKKIAIVSYNSTKARKFNREIQRIIDSPEFRAIYPDTKLSNGFDGYARTNDEFELVGHAGGLRSVGVGGPLTGETVDILIMDDLYKDAASAWSPTIRENVQDWYDTVAETRLHNGSQQLLVFTRWHPDDLAGKLLASEKDDWVVVAYPAIKVGPPNAYDPREEGEALYPEKHGLEKLNKIKNRNKHVFECLYQQNATSKVGRLYSLFRTYKVLPASQKKIVKAYVDTADTGKDYLCCIVYVETEFGIYILDVLYTQDPMETTEPLTANLLTKHKVQVARVESNNGGRGFARNVERELRLLQNIKTAVTWFTQTNNKDVRIFTQSAEVTNLVHMPEGWEELWPLFHKSVTEYMAQGGNEHDDAEDTLTGTVEFFGKDENIFVMEENLDKNKLGFF</sequence>
<comment type="caution">
    <text evidence="2">The sequence shown here is derived from an EMBL/GenBank/DDBJ whole genome shotgun (WGS) entry which is preliminary data.</text>
</comment>
<dbReference type="EMBL" id="BAABFT010000021">
    <property type="protein sequence ID" value="GAA4338575.1"/>
    <property type="molecule type" value="Genomic_DNA"/>
</dbReference>
<dbReference type="InterPro" id="IPR054762">
    <property type="entry name" value="Gp19_RNaseH-like"/>
</dbReference>
<evidence type="ECO:0000313" key="2">
    <source>
        <dbReference type="EMBL" id="GAA4338575.1"/>
    </source>
</evidence>
<feature type="domain" description="Terminase large subunit ribonuclease H-like" evidence="1">
    <location>
        <begin position="318"/>
        <end position="416"/>
    </location>
</feature>
<reference evidence="3" key="1">
    <citation type="journal article" date="2019" name="Int. J. Syst. Evol. Microbiol.">
        <title>The Global Catalogue of Microorganisms (GCM) 10K type strain sequencing project: providing services to taxonomists for standard genome sequencing and annotation.</title>
        <authorList>
            <consortium name="The Broad Institute Genomics Platform"/>
            <consortium name="The Broad Institute Genome Sequencing Center for Infectious Disease"/>
            <person name="Wu L."/>
            <person name="Ma J."/>
        </authorList>
    </citation>
    <scope>NUCLEOTIDE SEQUENCE [LARGE SCALE GENOMIC DNA]</scope>
    <source>
        <strain evidence="3">JCM 17705</strain>
    </source>
</reference>
<proteinExistence type="predicted"/>
<dbReference type="RefSeq" id="WP_345213813.1">
    <property type="nucleotide sequence ID" value="NZ_BAABFT010000021.1"/>
</dbReference>
<keyword evidence="3" id="KW-1185">Reference proteome</keyword>
<gene>
    <name evidence="2" type="primary">terL</name>
    <name evidence="2" type="ORF">GCM10023149_48640</name>
</gene>
<organism evidence="2 3">
    <name type="scientific">Mucilaginibacter gynuensis</name>
    <dbReference type="NCBI Taxonomy" id="1302236"/>
    <lineage>
        <taxon>Bacteria</taxon>
        <taxon>Pseudomonadati</taxon>
        <taxon>Bacteroidota</taxon>
        <taxon>Sphingobacteriia</taxon>
        <taxon>Sphingobacteriales</taxon>
        <taxon>Sphingobacteriaceae</taxon>
        <taxon>Mucilaginibacter</taxon>
    </lineage>
</organism>
<dbReference type="InterPro" id="IPR006517">
    <property type="entry name" value="Phage_terminase_lsu-like_C"/>
</dbReference>
<dbReference type="Pfam" id="PF03237">
    <property type="entry name" value="Terminase_6N"/>
    <property type="match status" value="1"/>
</dbReference>
<dbReference type="Proteomes" id="UP001500582">
    <property type="component" value="Unassembled WGS sequence"/>
</dbReference>
<evidence type="ECO:0000259" key="1">
    <source>
        <dbReference type="Pfam" id="PF22530"/>
    </source>
</evidence>
<evidence type="ECO:0000313" key="3">
    <source>
        <dbReference type="Proteomes" id="UP001500582"/>
    </source>
</evidence>
<dbReference type="Pfam" id="PF22530">
    <property type="entry name" value="Terminase-T7_RNaseH-like"/>
    <property type="match status" value="1"/>
</dbReference>
<accession>A0ABP8HFH9</accession>
<protein>
    <submittedName>
        <fullName evidence="2">Phage terminase large subunit</fullName>
    </submittedName>
</protein>
<name>A0ABP8HFH9_9SPHI</name>